<feature type="transmembrane region" description="Helical" evidence="1">
    <location>
        <begin position="119"/>
        <end position="144"/>
    </location>
</feature>
<name>A0A9E2KCF0_9FIRM</name>
<proteinExistence type="predicted"/>
<feature type="transmembrane region" description="Helical" evidence="1">
    <location>
        <begin position="6"/>
        <end position="35"/>
    </location>
</feature>
<feature type="transmembrane region" description="Helical" evidence="1">
    <location>
        <begin position="164"/>
        <end position="187"/>
    </location>
</feature>
<evidence type="ECO:0000313" key="2">
    <source>
        <dbReference type="EMBL" id="MBU3804533.1"/>
    </source>
</evidence>
<evidence type="ECO:0000256" key="1">
    <source>
        <dbReference type="SAM" id="Phobius"/>
    </source>
</evidence>
<protein>
    <recommendedName>
        <fullName evidence="4">PDZ domain-containing protein</fullName>
    </recommendedName>
</protein>
<feature type="transmembrane region" description="Helical" evidence="1">
    <location>
        <begin position="78"/>
        <end position="98"/>
    </location>
</feature>
<dbReference type="Proteomes" id="UP000824229">
    <property type="component" value="Unassembled WGS sequence"/>
</dbReference>
<evidence type="ECO:0000313" key="3">
    <source>
        <dbReference type="Proteomes" id="UP000824229"/>
    </source>
</evidence>
<feature type="transmembrane region" description="Helical" evidence="1">
    <location>
        <begin position="47"/>
        <end position="66"/>
    </location>
</feature>
<sequence>MISCGVSLLLSALVILSGIKISISWAYLIVIIVSIMMNQIESKFTCMAYVMPTIFIIDEVFVLSGLKSHYFNLAYVEMILLVGILHCIEGILTLSYGGNRNWAIMTYRGKKVAGGYQAYGKWLIPLLLFSINGIYIPIVAAVVYSNASFVLTPRAKARIMGSWIFVYGLVIIVIGYLTSLGDLPLLFSMISMPILHEILFAIDTHIEQGELLYPYPKQGIRVMDFKGAVPSRIGKMDIEKGDIILKINESRVNTEEEYRAVLINKNMKLVLQKLSGAITVVQYTYEELEEMKLVFLPPI</sequence>
<keyword evidence="1" id="KW-0812">Transmembrane</keyword>
<gene>
    <name evidence="2" type="ORF">H9872_07235</name>
</gene>
<dbReference type="EMBL" id="JAHLFQ010000162">
    <property type="protein sequence ID" value="MBU3804533.1"/>
    <property type="molecule type" value="Genomic_DNA"/>
</dbReference>
<keyword evidence="1" id="KW-0472">Membrane</keyword>
<reference evidence="2" key="1">
    <citation type="journal article" date="2021" name="PeerJ">
        <title>Extensive microbial diversity within the chicken gut microbiome revealed by metagenomics and culture.</title>
        <authorList>
            <person name="Gilroy R."/>
            <person name="Ravi A."/>
            <person name="Getino M."/>
            <person name="Pursley I."/>
            <person name="Horton D.L."/>
            <person name="Alikhan N.F."/>
            <person name="Baker D."/>
            <person name="Gharbi K."/>
            <person name="Hall N."/>
            <person name="Watson M."/>
            <person name="Adriaenssens E.M."/>
            <person name="Foster-Nyarko E."/>
            <person name="Jarju S."/>
            <person name="Secka A."/>
            <person name="Antonio M."/>
            <person name="Oren A."/>
            <person name="Chaudhuri R.R."/>
            <person name="La Ragione R."/>
            <person name="Hildebrand F."/>
            <person name="Pallen M.J."/>
        </authorList>
    </citation>
    <scope>NUCLEOTIDE SEQUENCE</scope>
    <source>
        <strain evidence="2">B5-657</strain>
    </source>
</reference>
<organism evidence="2 3">
    <name type="scientific">Candidatus Cellulosilyticum pullistercoris</name>
    <dbReference type="NCBI Taxonomy" id="2838521"/>
    <lineage>
        <taxon>Bacteria</taxon>
        <taxon>Bacillati</taxon>
        <taxon>Bacillota</taxon>
        <taxon>Clostridia</taxon>
        <taxon>Lachnospirales</taxon>
        <taxon>Cellulosilyticaceae</taxon>
        <taxon>Cellulosilyticum</taxon>
    </lineage>
</organism>
<keyword evidence="1" id="KW-1133">Transmembrane helix</keyword>
<accession>A0A9E2KCF0</accession>
<evidence type="ECO:0008006" key="4">
    <source>
        <dbReference type="Google" id="ProtNLM"/>
    </source>
</evidence>
<comment type="caution">
    <text evidence="2">The sequence shown here is derived from an EMBL/GenBank/DDBJ whole genome shotgun (WGS) entry which is preliminary data.</text>
</comment>
<dbReference type="AlphaFoldDB" id="A0A9E2KCF0"/>
<reference evidence="2" key="2">
    <citation type="submission" date="2021-04" db="EMBL/GenBank/DDBJ databases">
        <authorList>
            <person name="Gilroy R."/>
        </authorList>
    </citation>
    <scope>NUCLEOTIDE SEQUENCE</scope>
    <source>
        <strain evidence="2">B5-657</strain>
    </source>
</reference>